<name>A0AA89C6L8_PINIB</name>
<dbReference type="PANTHER" id="PTHR24412:SF494">
    <property type="entry name" value="KELCH-LIKE PROTEIN 12"/>
    <property type="match status" value="1"/>
</dbReference>
<keyword evidence="5" id="KW-1185">Reference proteome</keyword>
<proteinExistence type="predicted"/>
<dbReference type="Pfam" id="PF24681">
    <property type="entry name" value="Kelch_KLHDC2_KLHL20_DRC7"/>
    <property type="match status" value="1"/>
</dbReference>
<dbReference type="SMART" id="SM00612">
    <property type="entry name" value="Kelch"/>
    <property type="match status" value="6"/>
</dbReference>
<sequence length="564" mass="62970">MEETQIFTDSHAKTILATMNNLRKLGKLCDITLKVQGQSFLAHRIVLAACSDYFCAMFTNEMSERDQSVIELHEVSANVMDVLLDFVYTETVNVSVENVQELLPAACLLQLNGVKNACCSFLEKQLDSSNCLGIKVFAEQHSCDNLWAVAESYGLKHFDEVISQEEFKTLPIEQVESLIKSDEIQVNSEEPVYDAVINWVKYDPEKREDLLPRLLEFVRLPLLTARFITDVVDEEPIVKKCHKCRDLVDEAKKFHLRPDLRTQMAGPRMKNRIGTDDILVVTGGFGSHQNMVEVVEQYDPKTDEWTRLPNLTKRRRYVAAASVDGRVYVIGGYDGQSRLSTVECLDLSQEEPSWQTVSSMSQRRGLAGVCVFRGEIYVCGGFDGYSRHTSMECYNPTLDQWRTLGGMAVGREGAGLVIAGDNIYCIGGYDGINLLDSAEMYTPETEEWESIAAMSTRRSGAGVAVVNDIIYVCGGYDGTDHLASVECYNIHTNHWTSLQSMIVPRCYVGACVLRGKLFVVAGYDGTSLLSTVESYEPLTGVWEMLENAMSTPRCDAGVAVVRKL</sequence>
<dbReference type="InterPro" id="IPR000210">
    <property type="entry name" value="BTB/POZ_dom"/>
</dbReference>
<dbReference type="FunFam" id="3.30.710.10:FF:000001">
    <property type="entry name" value="Kelch-like family member 20"/>
    <property type="match status" value="1"/>
</dbReference>
<evidence type="ECO:0000256" key="2">
    <source>
        <dbReference type="ARBA" id="ARBA00022737"/>
    </source>
</evidence>
<dbReference type="Pfam" id="PF07707">
    <property type="entry name" value="BACK"/>
    <property type="match status" value="1"/>
</dbReference>
<organism evidence="4 5">
    <name type="scientific">Pinctada imbricata</name>
    <name type="common">Atlantic pearl-oyster</name>
    <name type="synonym">Pinctada martensii</name>
    <dbReference type="NCBI Taxonomy" id="66713"/>
    <lineage>
        <taxon>Eukaryota</taxon>
        <taxon>Metazoa</taxon>
        <taxon>Spiralia</taxon>
        <taxon>Lophotrochozoa</taxon>
        <taxon>Mollusca</taxon>
        <taxon>Bivalvia</taxon>
        <taxon>Autobranchia</taxon>
        <taxon>Pteriomorphia</taxon>
        <taxon>Pterioida</taxon>
        <taxon>Pterioidea</taxon>
        <taxon>Pteriidae</taxon>
        <taxon>Pinctada</taxon>
    </lineage>
</organism>
<dbReference type="SUPFAM" id="SSF63825">
    <property type="entry name" value="YWTD domain"/>
    <property type="match status" value="1"/>
</dbReference>
<dbReference type="InterPro" id="IPR015915">
    <property type="entry name" value="Kelch-typ_b-propeller"/>
</dbReference>
<dbReference type="InterPro" id="IPR006652">
    <property type="entry name" value="Kelch_1"/>
</dbReference>
<dbReference type="CDD" id="cd18242">
    <property type="entry name" value="BTB_POZ_KLHL12_C3IP1_DKIR"/>
    <property type="match status" value="1"/>
</dbReference>
<comment type="caution">
    <text evidence="4">The sequence shown here is derived from an EMBL/GenBank/DDBJ whole genome shotgun (WGS) entry which is preliminary data.</text>
</comment>
<dbReference type="Gene3D" id="2.120.10.80">
    <property type="entry name" value="Kelch-type beta propeller"/>
    <property type="match status" value="1"/>
</dbReference>
<dbReference type="FunFam" id="1.25.40.420:FF:000001">
    <property type="entry name" value="Kelch-like family member 12"/>
    <property type="match status" value="1"/>
</dbReference>
<dbReference type="Proteomes" id="UP001186944">
    <property type="component" value="Unassembled WGS sequence"/>
</dbReference>
<gene>
    <name evidence="4" type="ORF">FSP39_005276</name>
</gene>
<protein>
    <recommendedName>
        <fullName evidence="3">BTB domain-containing protein</fullName>
    </recommendedName>
</protein>
<dbReference type="PIRSF" id="PIRSF037037">
    <property type="entry name" value="Kelch-like_protein_gigaxonin"/>
    <property type="match status" value="1"/>
</dbReference>
<evidence type="ECO:0000313" key="5">
    <source>
        <dbReference type="Proteomes" id="UP001186944"/>
    </source>
</evidence>
<dbReference type="Gene3D" id="3.30.710.10">
    <property type="entry name" value="Potassium Channel Kv1.1, Chain A"/>
    <property type="match status" value="1"/>
</dbReference>
<accession>A0AA89C6L8</accession>
<dbReference type="SMART" id="SM00225">
    <property type="entry name" value="BTB"/>
    <property type="match status" value="1"/>
</dbReference>
<dbReference type="SUPFAM" id="SSF117281">
    <property type="entry name" value="Kelch motif"/>
    <property type="match status" value="1"/>
</dbReference>
<keyword evidence="2" id="KW-0677">Repeat</keyword>
<dbReference type="InterPro" id="IPR011705">
    <property type="entry name" value="BACK"/>
</dbReference>
<dbReference type="PRINTS" id="PR00501">
    <property type="entry name" value="KELCHREPEAT"/>
</dbReference>
<dbReference type="SUPFAM" id="SSF54695">
    <property type="entry name" value="POZ domain"/>
    <property type="match status" value="1"/>
</dbReference>
<reference evidence="4" key="1">
    <citation type="submission" date="2019-08" db="EMBL/GenBank/DDBJ databases">
        <title>The improved chromosome-level genome for the pearl oyster Pinctada fucata martensii using PacBio sequencing and Hi-C.</title>
        <authorList>
            <person name="Zheng Z."/>
        </authorList>
    </citation>
    <scope>NUCLEOTIDE SEQUENCE</scope>
    <source>
        <strain evidence="4">ZZ-2019</strain>
        <tissue evidence="4">Adductor muscle</tissue>
    </source>
</reference>
<dbReference type="AlphaFoldDB" id="A0AA89C6L8"/>
<dbReference type="PANTHER" id="PTHR24412">
    <property type="entry name" value="KELCH PROTEIN"/>
    <property type="match status" value="1"/>
</dbReference>
<dbReference type="Gene3D" id="1.25.40.420">
    <property type="match status" value="1"/>
</dbReference>
<evidence type="ECO:0000313" key="4">
    <source>
        <dbReference type="EMBL" id="KAK3101658.1"/>
    </source>
</evidence>
<keyword evidence="1" id="KW-0880">Kelch repeat</keyword>
<dbReference type="CDD" id="cd18452">
    <property type="entry name" value="BACK_KLHL12"/>
    <property type="match status" value="1"/>
</dbReference>
<dbReference type="EMBL" id="VSWD01000005">
    <property type="protein sequence ID" value="KAK3101658.1"/>
    <property type="molecule type" value="Genomic_DNA"/>
</dbReference>
<evidence type="ECO:0000259" key="3">
    <source>
        <dbReference type="PROSITE" id="PS50097"/>
    </source>
</evidence>
<dbReference type="InterPro" id="IPR017096">
    <property type="entry name" value="BTB-kelch_protein"/>
</dbReference>
<dbReference type="SMART" id="SM00875">
    <property type="entry name" value="BACK"/>
    <property type="match status" value="1"/>
</dbReference>
<dbReference type="Pfam" id="PF00651">
    <property type="entry name" value="BTB"/>
    <property type="match status" value="1"/>
</dbReference>
<dbReference type="PROSITE" id="PS50097">
    <property type="entry name" value="BTB"/>
    <property type="match status" value="1"/>
</dbReference>
<evidence type="ECO:0000256" key="1">
    <source>
        <dbReference type="ARBA" id="ARBA00022441"/>
    </source>
</evidence>
<feature type="domain" description="BTB" evidence="3">
    <location>
        <begin position="29"/>
        <end position="96"/>
    </location>
</feature>
<dbReference type="InterPro" id="IPR011333">
    <property type="entry name" value="SKP1/BTB/POZ_sf"/>
</dbReference>
<dbReference type="Pfam" id="PF01344">
    <property type="entry name" value="Kelch_1"/>
    <property type="match status" value="2"/>
</dbReference>